<evidence type="ECO:0000313" key="2">
    <source>
        <dbReference type="Proteomes" id="UP001054821"/>
    </source>
</evidence>
<gene>
    <name evidence="1" type="ORF">L3X38_041459</name>
</gene>
<evidence type="ECO:0000313" key="1">
    <source>
        <dbReference type="EMBL" id="KAI5312286.1"/>
    </source>
</evidence>
<organism evidence="1 2">
    <name type="scientific">Prunus dulcis</name>
    <name type="common">Almond</name>
    <name type="synonym">Amygdalus dulcis</name>
    <dbReference type="NCBI Taxonomy" id="3755"/>
    <lineage>
        <taxon>Eukaryota</taxon>
        <taxon>Viridiplantae</taxon>
        <taxon>Streptophyta</taxon>
        <taxon>Embryophyta</taxon>
        <taxon>Tracheophyta</taxon>
        <taxon>Spermatophyta</taxon>
        <taxon>Magnoliopsida</taxon>
        <taxon>eudicotyledons</taxon>
        <taxon>Gunneridae</taxon>
        <taxon>Pentapetalae</taxon>
        <taxon>rosids</taxon>
        <taxon>fabids</taxon>
        <taxon>Rosales</taxon>
        <taxon>Rosaceae</taxon>
        <taxon>Amygdaloideae</taxon>
        <taxon>Amygdaleae</taxon>
        <taxon>Prunus</taxon>
    </lineage>
</organism>
<comment type="caution">
    <text evidence="1">The sequence shown here is derived from an EMBL/GenBank/DDBJ whole genome shotgun (WGS) entry which is preliminary data.</text>
</comment>
<name>A0AAD4UUT2_PRUDU</name>
<keyword evidence="2" id="KW-1185">Reference proteome</keyword>
<reference evidence="1 2" key="1">
    <citation type="journal article" date="2022" name="G3 (Bethesda)">
        <title>Whole-genome sequence and methylome profiling of the almond [Prunus dulcis (Mill.) D.A. Webb] cultivar 'Nonpareil'.</title>
        <authorList>
            <person name="D'Amico-Willman K.M."/>
            <person name="Ouma W.Z."/>
            <person name="Meulia T."/>
            <person name="Sideli G.M."/>
            <person name="Gradziel T.M."/>
            <person name="Fresnedo-Ramirez J."/>
        </authorList>
    </citation>
    <scope>NUCLEOTIDE SEQUENCE [LARGE SCALE GENOMIC DNA]</scope>
    <source>
        <strain evidence="1">Clone GOH B32 T37-40</strain>
    </source>
</reference>
<sequence>MWYNCGMKNVFARRLFLPFNLVLHFRAFILHPMSFDHNKEHSSIIRAFCFMNRGRLWLRRILFRDWT</sequence>
<accession>A0AAD4UUT2</accession>
<dbReference type="AlphaFoldDB" id="A0AAD4UUT2"/>
<dbReference type="EMBL" id="JAJFAZ020000008">
    <property type="protein sequence ID" value="KAI5312286.1"/>
    <property type="molecule type" value="Genomic_DNA"/>
</dbReference>
<proteinExistence type="predicted"/>
<protein>
    <submittedName>
        <fullName evidence="1">Uncharacterized protein</fullName>
    </submittedName>
</protein>
<dbReference type="Proteomes" id="UP001054821">
    <property type="component" value="Chromosome 8"/>
</dbReference>